<dbReference type="AlphaFoldDB" id="A0A401QHK0"/>
<dbReference type="EMBL" id="BFAA01107295">
    <property type="protein sequence ID" value="GCB84918.1"/>
    <property type="molecule type" value="Genomic_DNA"/>
</dbReference>
<comment type="caution">
    <text evidence="2">The sequence shown here is derived from an EMBL/GenBank/DDBJ whole genome shotgun (WGS) entry which is preliminary data.</text>
</comment>
<protein>
    <submittedName>
        <fullName evidence="2">Uncharacterized protein</fullName>
    </submittedName>
</protein>
<name>A0A401QHK0_SCYTO</name>
<dbReference type="STRING" id="75743.A0A401QHK0"/>
<gene>
    <name evidence="2" type="ORF">scyTo_0025572</name>
</gene>
<sequence>MRVSARVWASVSRKAPDFSSPAPDNRLSLLPLGEVESEIVSILQASGTADPESVPRPLSPTRLQPVSLPDTESIRDMEELLEIRAAIPRALKKRTSIDLPPTQLGPMQKRANMYQELTKLFSRNSQRRQLERSEGAVSPAPLAAPSPTSPASNPDLQETLPSPVLESPTSSPTYS</sequence>
<reference evidence="2 3" key="1">
    <citation type="journal article" date="2018" name="Nat. Ecol. Evol.">
        <title>Shark genomes provide insights into elasmobranch evolution and the origin of vertebrates.</title>
        <authorList>
            <person name="Hara Y"/>
            <person name="Yamaguchi K"/>
            <person name="Onimaru K"/>
            <person name="Kadota M"/>
            <person name="Koyanagi M"/>
            <person name="Keeley SD"/>
            <person name="Tatsumi K"/>
            <person name="Tanaka K"/>
            <person name="Motone F"/>
            <person name="Kageyama Y"/>
            <person name="Nozu R"/>
            <person name="Adachi N"/>
            <person name="Nishimura O"/>
            <person name="Nakagawa R"/>
            <person name="Tanegashima C"/>
            <person name="Kiyatake I"/>
            <person name="Matsumoto R"/>
            <person name="Murakumo K"/>
            <person name="Nishida K"/>
            <person name="Terakita A"/>
            <person name="Kuratani S"/>
            <person name="Sato K"/>
            <person name="Hyodo S Kuraku.S."/>
        </authorList>
    </citation>
    <scope>NUCLEOTIDE SEQUENCE [LARGE SCALE GENOMIC DNA]</scope>
</reference>
<feature type="region of interest" description="Disordered" evidence="1">
    <location>
        <begin position="122"/>
        <end position="175"/>
    </location>
</feature>
<evidence type="ECO:0000313" key="2">
    <source>
        <dbReference type="EMBL" id="GCB84918.1"/>
    </source>
</evidence>
<dbReference type="Proteomes" id="UP000288216">
    <property type="component" value="Unassembled WGS sequence"/>
</dbReference>
<feature type="non-terminal residue" evidence="2">
    <location>
        <position position="175"/>
    </location>
</feature>
<dbReference type="OrthoDB" id="10038642at2759"/>
<feature type="region of interest" description="Disordered" evidence="1">
    <location>
        <begin position="46"/>
        <end position="70"/>
    </location>
</feature>
<organism evidence="2 3">
    <name type="scientific">Scyliorhinus torazame</name>
    <name type="common">Cloudy catshark</name>
    <name type="synonym">Catulus torazame</name>
    <dbReference type="NCBI Taxonomy" id="75743"/>
    <lineage>
        <taxon>Eukaryota</taxon>
        <taxon>Metazoa</taxon>
        <taxon>Chordata</taxon>
        <taxon>Craniata</taxon>
        <taxon>Vertebrata</taxon>
        <taxon>Chondrichthyes</taxon>
        <taxon>Elasmobranchii</taxon>
        <taxon>Galeomorphii</taxon>
        <taxon>Galeoidea</taxon>
        <taxon>Carcharhiniformes</taxon>
        <taxon>Scyliorhinidae</taxon>
        <taxon>Scyliorhinus</taxon>
    </lineage>
</organism>
<proteinExistence type="predicted"/>
<accession>A0A401QHK0</accession>
<evidence type="ECO:0000256" key="1">
    <source>
        <dbReference type="SAM" id="MobiDB-lite"/>
    </source>
</evidence>
<evidence type="ECO:0000313" key="3">
    <source>
        <dbReference type="Proteomes" id="UP000288216"/>
    </source>
</evidence>
<keyword evidence="3" id="KW-1185">Reference proteome</keyword>
<feature type="region of interest" description="Disordered" evidence="1">
    <location>
        <begin position="1"/>
        <end position="25"/>
    </location>
</feature>